<name>A0ABR2DWS0_9ROSI</name>
<evidence type="ECO:0000313" key="1">
    <source>
        <dbReference type="EMBL" id="KAK8548001.1"/>
    </source>
</evidence>
<reference evidence="1 2" key="1">
    <citation type="journal article" date="2024" name="G3 (Bethesda)">
        <title>Genome assembly of Hibiscus sabdariffa L. provides insights into metabolisms of medicinal natural products.</title>
        <authorList>
            <person name="Kim T."/>
        </authorList>
    </citation>
    <scope>NUCLEOTIDE SEQUENCE [LARGE SCALE GENOMIC DNA]</scope>
    <source>
        <strain evidence="1">TK-2024</strain>
        <tissue evidence="1">Old leaves</tissue>
    </source>
</reference>
<dbReference type="Proteomes" id="UP001472677">
    <property type="component" value="Unassembled WGS sequence"/>
</dbReference>
<sequence>MDFRFQNATYSRSYLAEIAYVQWFLHVEVYVKQNIAGKVGDAPLDFRHAFVHALKTVSKDGNKGSRRYGVIECDPLVRKGLVKTV</sequence>
<organism evidence="1 2">
    <name type="scientific">Hibiscus sabdariffa</name>
    <name type="common">roselle</name>
    <dbReference type="NCBI Taxonomy" id="183260"/>
    <lineage>
        <taxon>Eukaryota</taxon>
        <taxon>Viridiplantae</taxon>
        <taxon>Streptophyta</taxon>
        <taxon>Embryophyta</taxon>
        <taxon>Tracheophyta</taxon>
        <taxon>Spermatophyta</taxon>
        <taxon>Magnoliopsida</taxon>
        <taxon>eudicotyledons</taxon>
        <taxon>Gunneridae</taxon>
        <taxon>Pentapetalae</taxon>
        <taxon>rosids</taxon>
        <taxon>malvids</taxon>
        <taxon>Malvales</taxon>
        <taxon>Malvaceae</taxon>
        <taxon>Malvoideae</taxon>
        <taxon>Hibiscus</taxon>
    </lineage>
</organism>
<proteinExistence type="predicted"/>
<accession>A0ABR2DWS0</accession>
<dbReference type="EMBL" id="JBBPBM010000021">
    <property type="protein sequence ID" value="KAK8548001.1"/>
    <property type="molecule type" value="Genomic_DNA"/>
</dbReference>
<evidence type="ECO:0000313" key="2">
    <source>
        <dbReference type="Proteomes" id="UP001472677"/>
    </source>
</evidence>
<protein>
    <submittedName>
        <fullName evidence="1">Uncharacterized protein</fullName>
    </submittedName>
</protein>
<comment type="caution">
    <text evidence="1">The sequence shown here is derived from an EMBL/GenBank/DDBJ whole genome shotgun (WGS) entry which is preliminary data.</text>
</comment>
<gene>
    <name evidence="1" type="ORF">V6N12_060928</name>
</gene>
<keyword evidence="2" id="KW-1185">Reference proteome</keyword>